<dbReference type="SUPFAM" id="SSF55315">
    <property type="entry name" value="L30e-like"/>
    <property type="match status" value="1"/>
</dbReference>
<gene>
    <name evidence="2" type="ORF">HYG85_08480</name>
</gene>
<organism evidence="2 3">
    <name type="scientific">Vallitalea guaymasensis</name>
    <dbReference type="NCBI Taxonomy" id="1185412"/>
    <lineage>
        <taxon>Bacteria</taxon>
        <taxon>Bacillati</taxon>
        <taxon>Bacillota</taxon>
        <taxon>Clostridia</taxon>
        <taxon>Lachnospirales</taxon>
        <taxon>Vallitaleaceae</taxon>
        <taxon>Vallitalea</taxon>
    </lineage>
</organism>
<evidence type="ECO:0000313" key="2">
    <source>
        <dbReference type="EMBL" id="QUH31964.1"/>
    </source>
</evidence>
<name>A0A8J8MF51_9FIRM</name>
<accession>A0A8J8MF51</accession>
<dbReference type="Pfam" id="PF01248">
    <property type="entry name" value="Ribosomal_L7Ae"/>
    <property type="match status" value="1"/>
</dbReference>
<reference evidence="2 3" key="1">
    <citation type="submission" date="2020-07" db="EMBL/GenBank/DDBJ databases">
        <title>Vallitalea guaymasensis genome.</title>
        <authorList>
            <person name="Postec A."/>
        </authorList>
    </citation>
    <scope>NUCLEOTIDE SEQUENCE [LARGE SCALE GENOMIC DNA]</scope>
    <source>
        <strain evidence="2 3">Ra1766G1</strain>
    </source>
</reference>
<sequence length="81" mass="9048">MYVHRLKTNSKVIGMKQTLKALENEEVEVLYVAKDAQDEVTTRHIELAASQQIPVVYIDTMEELGSVCDVEVKTATAALIK</sequence>
<dbReference type="Proteomes" id="UP000677305">
    <property type="component" value="Chromosome"/>
</dbReference>
<evidence type="ECO:0000313" key="3">
    <source>
        <dbReference type="Proteomes" id="UP000677305"/>
    </source>
</evidence>
<dbReference type="KEGG" id="vgu:HYG85_08480"/>
<feature type="domain" description="Ribosomal protein eL8/eL30/eS12/Gadd45" evidence="1">
    <location>
        <begin position="6"/>
        <end position="78"/>
    </location>
</feature>
<dbReference type="PRINTS" id="PR00884">
    <property type="entry name" value="RIBOSOMALHS6"/>
</dbReference>
<evidence type="ECO:0000259" key="1">
    <source>
        <dbReference type="Pfam" id="PF01248"/>
    </source>
</evidence>
<keyword evidence="3" id="KW-1185">Reference proteome</keyword>
<dbReference type="Gene3D" id="3.30.1330.30">
    <property type="match status" value="1"/>
</dbReference>
<dbReference type="AlphaFoldDB" id="A0A8J8MF51"/>
<dbReference type="InterPro" id="IPR029064">
    <property type="entry name" value="Ribosomal_eL30-like_sf"/>
</dbReference>
<dbReference type="EMBL" id="CP058561">
    <property type="protein sequence ID" value="QUH31964.1"/>
    <property type="molecule type" value="Genomic_DNA"/>
</dbReference>
<dbReference type="InterPro" id="IPR004038">
    <property type="entry name" value="Ribosomal_eL8/eL30/eS12/Gad45"/>
</dbReference>
<proteinExistence type="predicted"/>
<protein>
    <submittedName>
        <fullName evidence="2">Ribosomal L7Ae/L30e/S12e/Gadd45 family protein</fullName>
    </submittedName>
</protein>